<organism evidence="1 2">
    <name type="scientific">Malus domestica</name>
    <name type="common">Apple</name>
    <name type="synonym">Pyrus malus</name>
    <dbReference type="NCBI Taxonomy" id="3750"/>
    <lineage>
        <taxon>Eukaryota</taxon>
        <taxon>Viridiplantae</taxon>
        <taxon>Streptophyta</taxon>
        <taxon>Embryophyta</taxon>
        <taxon>Tracheophyta</taxon>
        <taxon>Spermatophyta</taxon>
        <taxon>Magnoliopsida</taxon>
        <taxon>eudicotyledons</taxon>
        <taxon>Gunneridae</taxon>
        <taxon>Pentapetalae</taxon>
        <taxon>rosids</taxon>
        <taxon>fabids</taxon>
        <taxon>Rosales</taxon>
        <taxon>Rosaceae</taxon>
        <taxon>Amygdaloideae</taxon>
        <taxon>Maleae</taxon>
        <taxon>Malus</taxon>
    </lineage>
</organism>
<dbReference type="EMBL" id="RDQH01000342">
    <property type="protein sequence ID" value="RXH69927.1"/>
    <property type="molecule type" value="Genomic_DNA"/>
</dbReference>
<accession>A0A498HKK5</accession>
<proteinExistence type="predicted"/>
<evidence type="ECO:0000313" key="2">
    <source>
        <dbReference type="Proteomes" id="UP000290289"/>
    </source>
</evidence>
<evidence type="ECO:0000313" key="1">
    <source>
        <dbReference type="EMBL" id="RXH69927.1"/>
    </source>
</evidence>
<gene>
    <name evidence="1" type="ORF">DVH24_007183</name>
</gene>
<comment type="caution">
    <text evidence="1">The sequence shown here is derived from an EMBL/GenBank/DDBJ whole genome shotgun (WGS) entry which is preliminary data.</text>
</comment>
<keyword evidence="2" id="KW-1185">Reference proteome</keyword>
<sequence>MWLLSFKDYVRKVVLSPDFKLNPDNYVVAFYAFSIGDDGMTDVVFYKGQVYAIRNCGHEVIHSLAVETFYKNNFVPRVDLGFSRRVYLVESTMGDQFYARSVQTTMRALPHMTRIHPRIVEHIEVKSIGDEANWFVDGNGFWVYTKFHIPQGFVECDMVMFNLQDKTNNPVNFAKPATWIVQNDFAL</sequence>
<reference evidence="1 2" key="1">
    <citation type="submission" date="2018-10" db="EMBL/GenBank/DDBJ databases">
        <title>A high-quality apple genome assembly.</title>
        <authorList>
            <person name="Hu J."/>
        </authorList>
    </citation>
    <scope>NUCLEOTIDE SEQUENCE [LARGE SCALE GENOMIC DNA]</scope>
    <source>
        <strain evidence="2">cv. HFTH1</strain>
        <tissue evidence="1">Young leaf</tissue>
    </source>
</reference>
<dbReference type="AlphaFoldDB" id="A0A498HKK5"/>
<protein>
    <submittedName>
        <fullName evidence="1">Uncharacterized protein</fullName>
    </submittedName>
</protein>
<dbReference type="Proteomes" id="UP000290289">
    <property type="component" value="Chromosome 16"/>
</dbReference>
<name>A0A498HKK5_MALDO</name>